<proteinExistence type="predicted"/>
<organism evidence="1 2">
    <name type="scientific">Alkalispirochaeta sphaeroplastigenens</name>
    <dbReference type="NCBI Taxonomy" id="1187066"/>
    <lineage>
        <taxon>Bacteria</taxon>
        <taxon>Pseudomonadati</taxon>
        <taxon>Spirochaetota</taxon>
        <taxon>Spirochaetia</taxon>
        <taxon>Spirochaetales</taxon>
        <taxon>Spirochaetaceae</taxon>
        <taxon>Alkalispirochaeta</taxon>
    </lineage>
</organism>
<gene>
    <name evidence="1" type="ORF">AU468_10510</name>
</gene>
<dbReference type="Proteomes" id="UP000237350">
    <property type="component" value="Unassembled WGS sequence"/>
</dbReference>
<reference evidence="2" key="1">
    <citation type="submission" date="2015-12" db="EMBL/GenBank/DDBJ databases">
        <authorList>
            <person name="Lodha T.D."/>
            <person name="Chintalapati S."/>
            <person name="Chintalapati V.R."/>
            <person name="Sravanthi T."/>
        </authorList>
    </citation>
    <scope>NUCLEOTIDE SEQUENCE [LARGE SCALE GENOMIC DNA]</scope>
    <source>
        <strain evidence="2">JC133</strain>
    </source>
</reference>
<comment type="caution">
    <text evidence="1">The sequence shown here is derived from an EMBL/GenBank/DDBJ whole genome shotgun (WGS) entry which is preliminary data.</text>
</comment>
<evidence type="ECO:0000313" key="1">
    <source>
        <dbReference type="EMBL" id="POQ99177.1"/>
    </source>
</evidence>
<dbReference type="EMBL" id="LPWH01000110">
    <property type="protein sequence ID" value="POQ99177.1"/>
    <property type="molecule type" value="Genomic_DNA"/>
</dbReference>
<sequence>MAGSGKIGVRATLLAAWVLAPGVVCAREYPKPLALVNPLHGVGHGSSLWMPGGDYEFGHWRYDLRGSDYDLFEARAGGAATLFQLRGAFAGGVFFRSILTSGPGPEDWDPPTRVEWRMDAVQFEYGATAAARLGSGSLLAEYSRSSFHPFRDDAEENYEVTTTDYLRLGYAPDPVRLGRWRIAGALRGGYLTLLEMWNAPYDKPRARFKATLTLQGQEMPPGLPPGSRGISGDRPRWFVLVEPAVLALRSGGIDLDLYSEAGLRFSGDFGRTDLFLHATRYGDIEEVEEKEVAVFLLGVAIRFSVSSGAVAPGP</sequence>
<keyword evidence="2" id="KW-1185">Reference proteome</keyword>
<dbReference type="AlphaFoldDB" id="A0A2S4JI06"/>
<name>A0A2S4JI06_9SPIO</name>
<evidence type="ECO:0000313" key="2">
    <source>
        <dbReference type="Proteomes" id="UP000237350"/>
    </source>
</evidence>
<protein>
    <submittedName>
        <fullName evidence="1">Uncharacterized protein</fullName>
    </submittedName>
</protein>
<accession>A0A2S4JI06</accession>